<evidence type="ECO:0000256" key="1">
    <source>
        <dbReference type="ARBA" id="ARBA00004141"/>
    </source>
</evidence>
<dbReference type="SUPFAM" id="SSF116726">
    <property type="entry name" value="TrkA C-terminal domain-like"/>
    <property type="match status" value="2"/>
</dbReference>
<comment type="subcellular location">
    <subcellularLocation>
        <location evidence="1">Membrane</location>
        <topology evidence="1">Multi-pass membrane protein</topology>
    </subcellularLocation>
</comment>
<dbReference type="Pfam" id="PF03600">
    <property type="entry name" value="CitMHS"/>
    <property type="match status" value="1"/>
</dbReference>
<evidence type="ECO:0000313" key="10">
    <source>
        <dbReference type="Proteomes" id="UP000198518"/>
    </source>
</evidence>
<keyword evidence="5 7" id="KW-1133">Transmembrane helix</keyword>
<dbReference type="STRING" id="355548.SAMN04487945_1600"/>
<feature type="transmembrane region" description="Helical" evidence="7">
    <location>
        <begin position="429"/>
        <end position="462"/>
    </location>
</feature>
<feature type="transmembrane region" description="Helical" evidence="7">
    <location>
        <begin position="597"/>
        <end position="617"/>
    </location>
</feature>
<feature type="transmembrane region" description="Helical" evidence="7">
    <location>
        <begin position="504"/>
        <end position="525"/>
    </location>
</feature>
<feature type="transmembrane region" description="Helical" evidence="7">
    <location>
        <begin position="531"/>
        <end position="550"/>
    </location>
</feature>
<dbReference type="PROSITE" id="PS51202">
    <property type="entry name" value="RCK_C"/>
    <property type="match status" value="2"/>
</dbReference>
<keyword evidence="3 7" id="KW-0812">Transmembrane</keyword>
<feature type="transmembrane region" description="Helical" evidence="7">
    <location>
        <begin position="73"/>
        <end position="92"/>
    </location>
</feature>
<feature type="transmembrane region" description="Helical" evidence="7">
    <location>
        <begin position="12"/>
        <end position="35"/>
    </location>
</feature>
<feature type="transmembrane region" description="Helical" evidence="7">
    <location>
        <begin position="153"/>
        <end position="177"/>
    </location>
</feature>
<evidence type="ECO:0000256" key="4">
    <source>
        <dbReference type="ARBA" id="ARBA00022737"/>
    </source>
</evidence>
<dbReference type="Pfam" id="PF02080">
    <property type="entry name" value="TrkA_C"/>
    <property type="match status" value="2"/>
</dbReference>
<keyword evidence="6 7" id="KW-0472">Membrane</keyword>
<proteinExistence type="predicted"/>
<evidence type="ECO:0000256" key="7">
    <source>
        <dbReference type="SAM" id="Phobius"/>
    </source>
</evidence>
<accession>A0A1I0PDF0</accession>
<dbReference type="InterPro" id="IPR004680">
    <property type="entry name" value="Cit_transptr-like_dom"/>
</dbReference>
<feature type="domain" description="RCK C-terminal" evidence="8">
    <location>
        <begin position="327"/>
        <end position="411"/>
    </location>
</feature>
<evidence type="ECO:0000256" key="5">
    <source>
        <dbReference type="ARBA" id="ARBA00022989"/>
    </source>
</evidence>
<dbReference type="GO" id="GO:0008324">
    <property type="term" value="F:monoatomic cation transmembrane transporter activity"/>
    <property type="evidence" value="ECO:0007669"/>
    <property type="project" value="InterPro"/>
</dbReference>
<dbReference type="Gene3D" id="3.30.70.1450">
    <property type="entry name" value="Regulator of K+ conductance, C-terminal domain"/>
    <property type="match status" value="2"/>
</dbReference>
<evidence type="ECO:0000313" key="9">
    <source>
        <dbReference type="EMBL" id="SEW12238.1"/>
    </source>
</evidence>
<reference evidence="9 10" key="1">
    <citation type="submission" date="2016-10" db="EMBL/GenBank/DDBJ databases">
        <authorList>
            <person name="de Groot N.N."/>
        </authorList>
    </citation>
    <scope>NUCLEOTIDE SEQUENCE [LARGE SCALE GENOMIC DNA]</scope>
    <source>
        <strain evidence="9 10">CGMCC 1.5337</strain>
    </source>
</reference>
<keyword evidence="10" id="KW-1185">Reference proteome</keyword>
<dbReference type="OrthoDB" id="21388at2157"/>
<feature type="domain" description="RCK C-terminal" evidence="8">
    <location>
        <begin position="233"/>
        <end position="320"/>
    </location>
</feature>
<dbReference type="InterPro" id="IPR006037">
    <property type="entry name" value="RCK_C"/>
</dbReference>
<keyword evidence="4" id="KW-0677">Repeat</keyword>
<dbReference type="GO" id="GO:0006813">
    <property type="term" value="P:potassium ion transport"/>
    <property type="evidence" value="ECO:0007669"/>
    <property type="project" value="InterPro"/>
</dbReference>
<dbReference type="InterPro" id="IPR051679">
    <property type="entry name" value="DASS-Related_Transporters"/>
</dbReference>
<evidence type="ECO:0000256" key="3">
    <source>
        <dbReference type="ARBA" id="ARBA00022692"/>
    </source>
</evidence>
<gene>
    <name evidence="9" type="ORF">SAMN04487945_1600</name>
</gene>
<evidence type="ECO:0000256" key="2">
    <source>
        <dbReference type="ARBA" id="ARBA00022448"/>
    </source>
</evidence>
<dbReference type="AlphaFoldDB" id="A0A1I0PDF0"/>
<organism evidence="9 10">
    <name type="scientific">Halobacterium jilantaiense</name>
    <dbReference type="NCBI Taxonomy" id="355548"/>
    <lineage>
        <taxon>Archaea</taxon>
        <taxon>Methanobacteriati</taxon>
        <taxon>Methanobacteriota</taxon>
        <taxon>Stenosarchaea group</taxon>
        <taxon>Halobacteria</taxon>
        <taxon>Halobacteriales</taxon>
        <taxon>Halobacteriaceae</taxon>
        <taxon>Halobacterium</taxon>
    </lineage>
</organism>
<feature type="transmembrane region" description="Helical" evidence="7">
    <location>
        <begin position="557"/>
        <end position="577"/>
    </location>
</feature>
<dbReference type="PANTHER" id="PTHR43652:SF2">
    <property type="entry name" value="BASIC AMINO ACID ANTIPORTER YFCC-RELATED"/>
    <property type="match status" value="1"/>
</dbReference>
<dbReference type="Proteomes" id="UP000198518">
    <property type="component" value="Unassembled WGS sequence"/>
</dbReference>
<protein>
    <submittedName>
        <fullName evidence="9">Di-and tricarboxylate transporter</fullName>
    </submittedName>
</protein>
<feature type="transmembrane region" description="Helical" evidence="7">
    <location>
        <begin position="42"/>
        <end position="61"/>
    </location>
</feature>
<dbReference type="EMBL" id="FOJA01000001">
    <property type="protein sequence ID" value="SEW12238.1"/>
    <property type="molecule type" value="Genomic_DNA"/>
</dbReference>
<keyword evidence="2" id="KW-0813">Transport</keyword>
<name>A0A1I0PDF0_9EURY</name>
<feature type="transmembrane region" description="Helical" evidence="7">
    <location>
        <begin position="474"/>
        <end position="492"/>
    </location>
</feature>
<sequence length="619" mass="65308">MSVATPATVSALGGVSVDVLVVFAVVLGALVLFVTEWLPIDVTAILIMVVLVVLGDWTQVSTTESLSGFSNKATIAVLAMLILSTGVSRSGLVQIVGRKLSAFAGDSRRRQLAATIGAGGPVSGFINNTPVVAILVPVISDLAHKGKTSPSKLLMPLSFASMLGGMLTLIGTSTNLLASETAARLGAEQGVEGLHAFSMFEFTHLGVVVLAVGSLYLFVVAPRLLPDRVPAEEDYLAEYEMGDYLSEVVVGEHSPIVGKTVREAIDFDRFDADVLGLVRDGERFIEPLGQKVVRAGDTLTIRTDRNTLGDIATVDDLALSGTPEEEAELEPTTQDEQALVEVVIPSGSSLAGETLASATFRQRYDANVLAFRSRGETVHERMDHRQLRVGDTLLVQAPREGIDRLSANQDFIVAHEPEEPDYRTEKIPYAVAIVLGVVLAATVTPFHIVTTALAGVVAMVGTGVLHPSEVYESVDWDVIFLLAGVIPLGIALEQTGAAELLGGLVASTATVLPAIGVLWVFYVFTGVITSVISNNASVVLMIPVAVEAAVEVGSNPFAFVLAVTFAASTAFMTPVGYQTNLFVYGPGGYTFGDFFRVGLPLQLLLSVVTVAGIAVFWGV</sequence>
<dbReference type="RefSeq" id="WP_089668801.1">
    <property type="nucleotide sequence ID" value="NZ_FOJA01000001.1"/>
</dbReference>
<dbReference type="FunFam" id="3.30.70.1450:FF:000009">
    <property type="entry name" value="SLC13 family permease"/>
    <property type="match status" value="1"/>
</dbReference>
<dbReference type="PANTHER" id="PTHR43652">
    <property type="entry name" value="BASIC AMINO ACID ANTIPORTER YFCC-RELATED"/>
    <property type="match status" value="1"/>
</dbReference>
<evidence type="ECO:0000259" key="8">
    <source>
        <dbReference type="PROSITE" id="PS51202"/>
    </source>
</evidence>
<dbReference type="InterPro" id="IPR036721">
    <property type="entry name" value="RCK_C_sf"/>
</dbReference>
<feature type="transmembrane region" description="Helical" evidence="7">
    <location>
        <begin position="197"/>
        <end position="219"/>
    </location>
</feature>
<dbReference type="GO" id="GO:0005886">
    <property type="term" value="C:plasma membrane"/>
    <property type="evidence" value="ECO:0007669"/>
    <property type="project" value="TreeGrafter"/>
</dbReference>
<evidence type="ECO:0000256" key="6">
    <source>
        <dbReference type="ARBA" id="ARBA00023136"/>
    </source>
</evidence>